<dbReference type="GO" id="GO:0005829">
    <property type="term" value="C:cytosol"/>
    <property type="evidence" value="ECO:0007669"/>
    <property type="project" value="TreeGrafter"/>
</dbReference>
<dbReference type="SUPFAM" id="SSF51419">
    <property type="entry name" value="PLP-binding barrel"/>
    <property type="match status" value="1"/>
</dbReference>
<dbReference type="InterPro" id="IPR011079">
    <property type="entry name" value="Ala_racemase_C"/>
</dbReference>
<reference evidence="9 10" key="1">
    <citation type="submission" date="2018-08" db="EMBL/GenBank/DDBJ databases">
        <title>Murine metabolic-syndrome-specific gut microbial biobank.</title>
        <authorList>
            <person name="Liu C."/>
        </authorList>
    </citation>
    <scope>NUCLEOTIDE SEQUENCE [LARGE SCALE GENOMIC DNA]</scope>
    <source>
        <strain evidence="9 10">583</strain>
    </source>
</reference>
<dbReference type="PANTHER" id="PTHR30511">
    <property type="entry name" value="ALANINE RACEMASE"/>
    <property type="match status" value="1"/>
</dbReference>
<dbReference type="PROSITE" id="PS00395">
    <property type="entry name" value="ALANINE_RACEMASE"/>
    <property type="match status" value="1"/>
</dbReference>
<organism evidence="9 10">
    <name type="scientific">Senegalia massiliensis</name>
    <dbReference type="NCBI Taxonomy" id="1720316"/>
    <lineage>
        <taxon>Bacteria</taxon>
        <taxon>Bacillati</taxon>
        <taxon>Bacillota</taxon>
        <taxon>Clostridia</taxon>
        <taxon>Eubacteriales</taxon>
        <taxon>Clostridiaceae</taxon>
        <taxon>Senegalia</taxon>
    </lineage>
</organism>
<sequence>MLDLNNTRPTWVEINLDNLAHNMKEVKNIVKKDTLITAVVKANGYGHDAAEASKTFLKNGADRLAVATLSEAIELRNSGINDTPILILGYTPNSQAEYLLKYNIISTIYSFNQAQLLSRSALEQNKISKIHIKIDTGMRRLGFESNAKSIEEILKISKLPNIEIEGIFTHFACADEENKRFTRLQFTRFKYITDELEKRGLRIPIKHVSNSAAIIDLPEYNLDMVRAGVMLYGLYPSMNVDRKRVDLKSAMSLKTKISYVKCVEKSEGISYGHIYVTNKTAKIGTLPIGYADGFTRILSNDIEVTLKGKKVNVLGRICMDQTMINLSEVMNAEIGDIVTIFSGEEKNTNSIDDIAHKLNTINYEVVCMIAKRVPRVFVKGDNFIKVKDYNLHNMSI</sequence>
<dbReference type="FunFam" id="2.40.37.10:FF:000006">
    <property type="entry name" value="Alanine racemase"/>
    <property type="match status" value="1"/>
</dbReference>
<evidence type="ECO:0000259" key="8">
    <source>
        <dbReference type="SMART" id="SM01005"/>
    </source>
</evidence>
<evidence type="ECO:0000313" key="10">
    <source>
        <dbReference type="Proteomes" id="UP000467132"/>
    </source>
</evidence>
<feature type="active site" description="Proton acceptor; specific for D-alanine" evidence="5">
    <location>
        <position position="41"/>
    </location>
</feature>
<dbReference type="Pfam" id="PF00842">
    <property type="entry name" value="Ala_racemase_C"/>
    <property type="match status" value="1"/>
</dbReference>
<dbReference type="RefSeq" id="WP_160198285.1">
    <property type="nucleotide sequence ID" value="NZ_QXXA01000015.1"/>
</dbReference>
<proteinExistence type="inferred from homology"/>
<feature type="modified residue" description="N6-(pyridoxal phosphate)lysine" evidence="5 6">
    <location>
        <position position="41"/>
    </location>
</feature>
<dbReference type="GO" id="GO:0030170">
    <property type="term" value="F:pyridoxal phosphate binding"/>
    <property type="evidence" value="ECO:0007669"/>
    <property type="project" value="UniProtKB-UniRule"/>
</dbReference>
<dbReference type="InterPro" id="IPR009006">
    <property type="entry name" value="Ala_racemase/Decarboxylase_C"/>
</dbReference>
<comment type="function">
    <text evidence="5">Catalyzes the interconversion of L-alanine and D-alanine. May also act on other amino acids.</text>
</comment>
<evidence type="ECO:0000256" key="7">
    <source>
        <dbReference type="PIRSR" id="PIRSR600821-52"/>
    </source>
</evidence>
<evidence type="ECO:0000256" key="1">
    <source>
        <dbReference type="ARBA" id="ARBA00000316"/>
    </source>
</evidence>
<name>A0A845R2M5_9CLOT</name>
<keyword evidence="10" id="KW-1185">Reference proteome</keyword>
<evidence type="ECO:0000256" key="3">
    <source>
        <dbReference type="ARBA" id="ARBA00022898"/>
    </source>
</evidence>
<dbReference type="GO" id="GO:0009252">
    <property type="term" value="P:peptidoglycan biosynthetic process"/>
    <property type="evidence" value="ECO:0007669"/>
    <property type="project" value="TreeGrafter"/>
</dbReference>
<feature type="binding site" evidence="5 7">
    <location>
        <position position="140"/>
    </location>
    <ligand>
        <name>substrate</name>
    </ligand>
</feature>
<evidence type="ECO:0000256" key="2">
    <source>
        <dbReference type="ARBA" id="ARBA00001933"/>
    </source>
</evidence>
<dbReference type="InterPro" id="IPR020622">
    <property type="entry name" value="Ala_racemase_pyridoxalP-BS"/>
</dbReference>
<gene>
    <name evidence="9" type="primary">alr</name>
    <name evidence="9" type="ORF">D3Z33_13235</name>
</gene>
<comment type="cofactor">
    <cofactor evidence="2 5 6">
        <name>pyridoxal 5'-phosphate</name>
        <dbReference type="ChEBI" id="CHEBI:597326"/>
    </cofactor>
</comment>
<dbReference type="EC" id="5.1.1.1" evidence="5"/>
<dbReference type="NCBIfam" id="TIGR00492">
    <property type="entry name" value="alr"/>
    <property type="match status" value="1"/>
</dbReference>
<feature type="binding site" evidence="5 7">
    <location>
        <position position="319"/>
    </location>
    <ligand>
        <name>substrate</name>
    </ligand>
</feature>
<dbReference type="GO" id="GO:0008784">
    <property type="term" value="F:alanine racemase activity"/>
    <property type="evidence" value="ECO:0007669"/>
    <property type="project" value="UniProtKB-UniRule"/>
</dbReference>
<feature type="domain" description="Alanine racemase C-terminal" evidence="8">
    <location>
        <begin position="250"/>
        <end position="378"/>
    </location>
</feature>
<dbReference type="SUPFAM" id="SSF50621">
    <property type="entry name" value="Alanine racemase C-terminal domain-like"/>
    <property type="match status" value="1"/>
</dbReference>
<evidence type="ECO:0000313" key="9">
    <source>
        <dbReference type="EMBL" id="NBI07818.1"/>
    </source>
</evidence>
<dbReference type="OrthoDB" id="9813814at2"/>
<dbReference type="CDD" id="cd00430">
    <property type="entry name" value="PLPDE_III_AR"/>
    <property type="match status" value="1"/>
</dbReference>
<keyword evidence="3 5" id="KW-0663">Pyridoxal phosphate</keyword>
<dbReference type="Gene3D" id="3.20.20.10">
    <property type="entry name" value="Alanine racemase"/>
    <property type="match status" value="1"/>
</dbReference>
<keyword evidence="4 5" id="KW-0413">Isomerase</keyword>
<dbReference type="Proteomes" id="UP000467132">
    <property type="component" value="Unassembled WGS sequence"/>
</dbReference>
<dbReference type="GO" id="GO:0030632">
    <property type="term" value="P:D-alanine biosynthetic process"/>
    <property type="evidence" value="ECO:0007669"/>
    <property type="project" value="UniProtKB-UniRule"/>
</dbReference>
<dbReference type="InterPro" id="IPR001608">
    <property type="entry name" value="Ala_racemase_N"/>
</dbReference>
<dbReference type="UniPathway" id="UPA00042">
    <property type="reaction ID" value="UER00497"/>
</dbReference>
<dbReference type="EMBL" id="QXXA01000015">
    <property type="protein sequence ID" value="NBI07818.1"/>
    <property type="molecule type" value="Genomic_DNA"/>
</dbReference>
<dbReference type="AlphaFoldDB" id="A0A845R2M5"/>
<evidence type="ECO:0000256" key="6">
    <source>
        <dbReference type="PIRSR" id="PIRSR600821-50"/>
    </source>
</evidence>
<evidence type="ECO:0000256" key="5">
    <source>
        <dbReference type="HAMAP-Rule" id="MF_01201"/>
    </source>
</evidence>
<protein>
    <recommendedName>
        <fullName evidence="5">Alanine racemase</fullName>
        <ecNumber evidence="5">5.1.1.1</ecNumber>
    </recommendedName>
</protein>
<dbReference type="SMART" id="SM01005">
    <property type="entry name" value="Ala_racemase_C"/>
    <property type="match status" value="1"/>
</dbReference>
<dbReference type="InterPro" id="IPR029066">
    <property type="entry name" value="PLP-binding_barrel"/>
</dbReference>
<feature type="active site" description="Proton acceptor; specific for L-alanine" evidence="5">
    <location>
        <position position="271"/>
    </location>
</feature>
<accession>A0A845R2M5</accession>
<dbReference type="PRINTS" id="PR00992">
    <property type="entry name" value="ALARACEMASE"/>
</dbReference>
<dbReference type="PANTHER" id="PTHR30511:SF0">
    <property type="entry name" value="ALANINE RACEMASE, CATABOLIC-RELATED"/>
    <property type="match status" value="1"/>
</dbReference>
<dbReference type="FunFam" id="3.20.20.10:FF:000002">
    <property type="entry name" value="Alanine racemase"/>
    <property type="match status" value="1"/>
</dbReference>
<comment type="catalytic activity">
    <reaction evidence="1 5">
        <text>L-alanine = D-alanine</text>
        <dbReference type="Rhea" id="RHEA:20249"/>
        <dbReference type="ChEBI" id="CHEBI:57416"/>
        <dbReference type="ChEBI" id="CHEBI:57972"/>
        <dbReference type="EC" id="5.1.1.1"/>
    </reaction>
</comment>
<dbReference type="InterPro" id="IPR000821">
    <property type="entry name" value="Ala_racemase"/>
</dbReference>
<comment type="caution">
    <text evidence="9">The sequence shown here is derived from an EMBL/GenBank/DDBJ whole genome shotgun (WGS) entry which is preliminary data.</text>
</comment>
<comment type="pathway">
    <text evidence="5">Amino-acid biosynthesis; D-alanine biosynthesis; D-alanine from L-alanine: step 1/1.</text>
</comment>
<dbReference type="HAMAP" id="MF_01201">
    <property type="entry name" value="Ala_racemase"/>
    <property type="match status" value="1"/>
</dbReference>
<evidence type="ECO:0000256" key="4">
    <source>
        <dbReference type="ARBA" id="ARBA00023235"/>
    </source>
</evidence>
<dbReference type="Pfam" id="PF01168">
    <property type="entry name" value="Ala_racemase_N"/>
    <property type="match status" value="1"/>
</dbReference>
<dbReference type="Gene3D" id="2.40.37.10">
    <property type="entry name" value="Lyase, Ornithine Decarboxylase, Chain A, domain 1"/>
    <property type="match status" value="1"/>
</dbReference>
<comment type="similarity">
    <text evidence="5">Belongs to the alanine racemase family.</text>
</comment>